<keyword evidence="2" id="KW-0479">Metal-binding</keyword>
<evidence type="ECO:0000313" key="6">
    <source>
        <dbReference type="Proteomes" id="UP001324287"/>
    </source>
</evidence>
<feature type="domain" description="Mandelate racemase/muconate lactonizing enzyme C-terminal" evidence="4">
    <location>
        <begin position="144"/>
        <end position="240"/>
    </location>
</feature>
<evidence type="ECO:0000259" key="4">
    <source>
        <dbReference type="SMART" id="SM00922"/>
    </source>
</evidence>
<accession>A0ABZ1B5J5</accession>
<evidence type="ECO:0000256" key="3">
    <source>
        <dbReference type="ARBA" id="ARBA00022842"/>
    </source>
</evidence>
<dbReference type="SFLD" id="SFLDS00001">
    <property type="entry name" value="Enolase"/>
    <property type="match status" value="1"/>
</dbReference>
<gene>
    <name evidence="5" type="ORF">U6N30_05290</name>
</gene>
<dbReference type="PANTHER" id="PTHR13794">
    <property type="entry name" value="ENOLASE SUPERFAMILY, MANDELATE RACEMASE"/>
    <property type="match status" value="1"/>
</dbReference>
<dbReference type="InterPro" id="IPR029017">
    <property type="entry name" value="Enolase-like_N"/>
</dbReference>
<comment type="cofactor">
    <cofactor evidence="1">
        <name>Mg(2+)</name>
        <dbReference type="ChEBI" id="CHEBI:18420"/>
    </cofactor>
</comment>
<name>A0ABZ1B5J5_9ACTN</name>
<keyword evidence="3" id="KW-0460">Magnesium</keyword>
<evidence type="ECO:0000256" key="2">
    <source>
        <dbReference type="ARBA" id="ARBA00022723"/>
    </source>
</evidence>
<dbReference type="CDD" id="cd03316">
    <property type="entry name" value="MR_like"/>
    <property type="match status" value="1"/>
</dbReference>
<dbReference type="InterPro" id="IPR036849">
    <property type="entry name" value="Enolase-like_C_sf"/>
</dbReference>
<dbReference type="Pfam" id="PF13378">
    <property type="entry name" value="MR_MLE_C"/>
    <property type="match status" value="1"/>
</dbReference>
<organism evidence="5 6">
    <name type="scientific">Blastococcus brunescens</name>
    <dbReference type="NCBI Taxonomy" id="1564165"/>
    <lineage>
        <taxon>Bacteria</taxon>
        <taxon>Bacillati</taxon>
        <taxon>Actinomycetota</taxon>
        <taxon>Actinomycetes</taxon>
        <taxon>Geodermatophilales</taxon>
        <taxon>Geodermatophilaceae</taxon>
        <taxon>Blastococcus</taxon>
    </lineage>
</organism>
<dbReference type="EMBL" id="CP141261">
    <property type="protein sequence ID" value="WRL65103.1"/>
    <property type="molecule type" value="Genomic_DNA"/>
</dbReference>
<dbReference type="Gene3D" id="3.30.390.10">
    <property type="entry name" value="Enolase-like, N-terminal domain"/>
    <property type="match status" value="1"/>
</dbReference>
<dbReference type="InterPro" id="IPR046945">
    <property type="entry name" value="RHMD-like"/>
</dbReference>
<dbReference type="InterPro" id="IPR013341">
    <property type="entry name" value="Mandelate_racemase_N_dom"/>
</dbReference>
<dbReference type="Pfam" id="PF02746">
    <property type="entry name" value="MR_MLE_N"/>
    <property type="match status" value="1"/>
</dbReference>
<reference evidence="5 6" key="1">
    <citation type="submission" date="2023-12" db="EMBL/GenBank/DDBJ databases">
        <title>Blastococcus brunescens sp. nov., an actonobacterium isolated from sandstone collected in sahara desert.</title>
        <authorList>
            <person name="Gtari M."/>
            <person name="Ghodhbane F."/>
        </authorList>
    </citation>
    <scope>NUCLEOTIDE SEQUENCE [LARGE SCALE GENOMIC DNA]</scope>
    <source>
        <strain evidence="5 6">BMG 8361</strain>
    </source>
</reference>
<dbReference type="Proteomes" id="UP001324287">
    <property type="component" value="Chromosome"/>
</dbReference>
<evidence type="ECO:0000256" key="1">
    <source>
        <dbReference type="ARBA" id="ARBA00001946"/>
    </source>
</evidence>
<dbReference type="RefSeq" id="WP_324276427.1">
    <property type="nucleotide sequence ID" value="NZ_CP141261.1"/>
</dbReference>
<dbReference type="Gene3D" id="3.20.20.120">
    <property type="entry name" value="Enolase-like C-terminal domain"/>
    <property type="match status" value="1"/>
</dbReference>
<keyword evidence="6" id="KW-1185">Reference proteome</keyword>
<proteinExistence type="predicted"/>
<evidence type="ECO:0000313" key="5">
    <source>
        <dbReference type="EMBL" id="WRL65103.1"/>
    </source>
</evidence>
<protein>
    <submittedName>
        <fullName evidence="5">Mandelate racemase/muconate lactonizing enzyme family protein</fullName>
    </submittedName>
</protein>
<dbReference type="PANTHER" id="PTHR13794:SF58">
    <property type="entry name" value="MITOCHONDRIAL ENOLASE SUPERFAMILY MEMBER 1"/>
    <property type="match status" value="1"/>
</dbReference>
<dbReference type="SUPFAM" id="SSF54826">
    <property type="entry name" value="Enolase N-terminal domain-like"/>
    <property type="match status" value="1"/>
</dbReference>
<dbReference type="InterPro" id="IPR013342">
    <property type="entry name" value="Mandelate_racemase_C"/>
</dbReference>
<dbReference type="SMART" id="SM00922">
    <property type="entry name" value="MR_MLE"/>
    <property type="match status" value="1"/>
</dbReference>
<sequence>MNVVSGETWILRLPFVRESRDTEDAHHEIVGVTLHSDTGETGLGFTWCADYPAGSSVKALLDDFLIPRVVGQSALDVSKVWHDLRAVTHRLGYGISSFGIAAIDIALWDLKSRSNGHSLARELGQVVSSVPAYGSGKGSPTLSLDELVELSAGYVEQGFDAVKIRVGLSPANDVKRVARLRAELGDDVKIMCDANERLDVATALWLGRRLADFGIYWFEEPVRSDDVEAHVRLAQALPMPIAAGEHLCGIPEFVSYLNAGALDVLQPNVCMVGGITEIMRIGHLAAAHGRAFAPHVFSEFHVHVAAALPRTTSYVEYFPWIDAYVEEPLQVKGGELVVPDGPGHGLRFTDNTWDRYRIA</sequence>
<dbReference type="SUPFAM" id="SSF51604">
    <property type="entry name" value="Enolase C-terminal domain-like"/>
    <property type="match status" value="1"/>
</dbReference>
<dbReference type="InterPro" id="IPR029065">
    <property type="entry name" value="Enolase_C-like"/>
</dbReference>